<comment type="caution">
    <text evidence="1">The sequence shown here is derived from an EMBL/GenBank/DDBJ whole genome shotgun (WGS) entry which is preliminary data.</text>
</comment>
<gene>
    <name evidence="1" type="ORF">IFM89_007241</name>
</gene>
<reference evidence="1 2" key="1">
    <citation type="submission" date="2020-10" db="EMBL/GenBank/DDBJ databases">
        <title>The Coptis chinensis genome and diversification of protoberbering-type alkaloids.</title>
        <authorList>
            <person name="Wang B."/>
            <person name="Shu S."/>
            <person name="Song C."/>
            <person name="Liu Y."/>
        </authorList>
    </citation>
    <scope>NUCLEOTIDE SEQUENCE [LARGE SCALE GENOMIC DNA]</scope>
    <source>
        <strain evidence="1">HL-2020</strain>
        <tissue evidence="1">Leaf</tissue>
    </source>
</reference>
<name>A0A835M4N3_9MAGN</name>
<dbReference type="Proteomes" id="UP000631114">
    <property type="component" value="Unassembled WGS sequence"/>
</dbReference>
<evidence type="ECO:0000313" key="2">
    <source>
        <dbReference type="Proteomes" id="UP000631114"/>
    </source>
</evidence>
<proteinExistence type="predicted"/>
<sequence>MKLTVSRAVFCRKGQQAGHYSVPFQAPGNDNKLKGLCWSHGGYGD</sequence>
<dbReference type="EMBL" id="JADFTS010000002">
    <property type="protein sequence ID" value="KAF9619493.1"/>
    <property type="molecule type" value="Genomic_DNA"/>
</dbReference>
<keyword evidence="2" id="KW-1185">Reference proteome</keyword>
<feature type="non-terminal residue" evidence="1">
    <location>
        <position position="45"/>
    </location>
</feature>
<dbReference type="AlphaFoldDB" id="A0A835M4N3"/>
<evidence type="ECO:0000313" key="1">
    <source>
        <dbReference type="EMBL" id="KAF9619493.1"/>
    </source>
</evidence>
<accession>A0A835M4N3</accession>
<protein>
    <submittedName>
        <fullName evidence="1">Uncharacterized protein</fullName>
    </submittedName>
</protein>
<organism evidence="1 2">
    <name type="scientific">Coptis chinensis</name>
    <dbReference type="NCBI Taxonomy" id="261450"/>
    <lineage>
        <taxon>Eukaryota</taxon>
        <taxon>Viridiplantae</taxon>
        <taxon>Streptophyta</taxon>
        <taxon>Embryophyta</taxon>
        <taxon>Tracheophyta</taxon>
        <taxon>Spermatophyta</taxon>
        <taxon>Magnoliopsida</taxon>
        <taxon>Ranunculales</taxon>
        <taxon>Ranunculaceae</taxon>
        <taxon>Coptidoideae</taxon>
        <taxon>Coptis</taxon>
    </lineage>
</organism>